<keyword evidence="2" id="KW-0663">Pyridoxal phosphate</keyword>
<keyword evidence="3" id="KW-0456">Lyase</keyword>
<dbReference type="SUPFAM" id="SSF53686">
    <property type="entry name" value="Tryptophan synthase beta subunit-like PLP-dependent enzymes"/>
    <property type="match status" value="1"/>
</dbReference>
<dbReference type="InterPro" id="IPR000634">
    <property type="entry name" value="Ser/Thr_deHydtase_PyrdxlP-BS"/>
</dbReference>
<evidence type="ECO:0000259" key="5">
    <source>
        <dbReference type="Pfam" id="PF00291"/>
    </source>
</evidence>
<feature type="domain" description="Tryptophan synthase beta chain-like PALP" evidence="5">
    <location>
        <begin position="81"/>
        <end position="373"/>
    </location>
</feature>
<organism evidence="6 7">
    <name type="scientific">Streptomyces crystallinus</name>
    <dbReference type="NCBI Taxonomy" id="68191"/>
    <lineage>
        <taxon>Bacteria</taxon>
        <taxon>Bacillati</taxon>
        <taxon>Actinomycetota</taxon>
        <taxon>Actinomycetes</taxon>
        <taxon>Kitasatosporales</taxon>
        <taxon>Streptomycetaceae</taxon>
        <taxon>Streptomyces</taxon>
    </lineage>
</organism>
<evidence type="ECO:0000256" key="4">
    <source>
        <dbReference type="SAM" id="MobiDB-lite"/>
    </source>
</evidence>
<evidence type="ECO:0000256" key="1">
    <source>
        <dbReference type="ARBA" id="ARBA00001933"/>
    </source>
</evidence>
<sequence length="381" mass="39263">MTQTITPHPDPSGSAPRAYRCPEDGTRAPVEAAAPWCCPVCQGPWDLDFAAGAVEAKSLAGRAGSLWRYAEALPLEGPPPITLGEGRTPLVPLTDTVSAKLDFLMPTLSFKDRGAVVLAELARRLGPERVIADSSGNAGTSVAAYMARAGLPTTVYVPESTSPKKVEQIGAHGARVERVPGDREATARAARAAAGTPGTFYASHVFNPYFLHGTKTYVYELWEDLGGRLPGSIVVPVGNGTLLLGAALATAELYAHGLIPERPALVAVQAEAVSPLARAFHAGADAPADAAAADTLAEGIAIPNPPRGRQILRAVRESGGTFLTVTENQLRTAQHDLAARGLYVESTGVACWAAASASPEVLGGGDAVVPLCGAGVKTGLG</sequence>
<evidence type="ECO:0000313" key="7">
    <source>
        <dbReference type="Proteomes" id="UP001500668"/>
    </source>
</evidence>
<dbReference type="InterPro" id="IPR036052">
    <property type="entry name" value="TrpB-like_PALP_sf"/>
</dbReference>
<proteinExistence type="predicted"/>
<comment type="cofactor">
    <cofactor evidence="1">
        <name>pyridoxal 5'-phosphate</name>
        <dbReference type="ChEBI" id="CHEBI:597326"/>
    </cofactor>
</comment>
<evidence type="ECO:0000313" key="6">
    <source>
        <dbReference type="EMBL" id="GAA0578873.1"/>
    </source>
</evidence>
<dbReference type="Pfam" id="PF00291">
    <property type="entry name" value="PALP"/>
    <property type="match status" value="1"/>
</dbReference>
<dbReference type="EMBL" id="BAAACA010000004">
    <property type="protein sequence ID" value="GAA0578873.1"/>
    <property type="molecule type" value="Genomic_DNA"/>
</dbReference>
<dbReference type="PROSITE" id="PS00165">
    <property type="entry name" value="DEHYDRATASE_SER_THR"/>
    <property type="match status" value="1"/>
</dbReference>
<reference evidence="6 7" key="1">
    <citation type="journal article" date="2019" name="Int. J. Syst. Evol. Microbiol.">
        <title>The Global Catalogue of Microorganisms (GCM) 10K type strain sequencing project: providing services to taxonomists for standard genome sequencing and annotation.</title>
        <authorList>
            <consortium name="The Broad Institute Genomics Platform"/>
            <consortium name="The Broad Institute Genome Sequencing Center for Infectious Disease"/>
            <person name="Wu L."/>
            <person name="Ma J."/>
        </authorList>
    </citation>
    <scope>NUCLEOTIDE SEQUENCE [LARGE SCALE GENOMIC DNA]</scope>
    <source>
        <strain evidence="6 7">JCM 5067</strain>
    </source>
</reference>
<accession>A0ABN1F030</accession>
<dbReference type="Gene3D" id="3.40.50.1100">
    <property type="match status" value="2"/>
</dbReference>
<gene>
    <name evidence="6" type="ORF">GCM10010394_04260</name>
</gene>
<dbReference type="RefSeq" id="WP_344069193.1">
    <property type="nucleotide sequence ID" value="NZ_BAAACA010000004.1"/>
</dbReference>
<name>A0ABN1F030_9ACTN</name>
<evidence type="ECO:0000256" key="3">
    <source>
        <dbReference type="ARBA" id="ARBA00023239"/>
    </source>
</evidence>
<protein>
    <submittedName>
        <fullName evidence="6">Threonine synthase</fullName>
    </submittedName>
</protein>
<dbReference type="Proteomes" id="UP001500668">
    <property type="component" value="Unassembled WGS sequence"/>
</dbReference>
<dbReference type="InterPro" id="IPR001926">
    <property type="entry name" value="TrpB-like_PALP"/>
</dbReference>
<comment type="caution">
    <text evidence="6">The sequence shown here is derived from an EMBL/GenBank/DDBJ whole genome shotgun (WGS) entry which is preliminary data.</text>
</comment>
<dbReference type="PANTHER" id="PTHR48078:SF6">
    <property type="entry name" value="L-THREONINE DEHYDRATASE CATABOLIC TDCB"/>
    <property type="match status" value="1"/>
</dbReference>
<keyword evidence="7" id="KW-1185">Reference proteome</keyword>
<evidence type="ECO:0000256" key="2">
    <source>
        <dbReference type="ARBA" id="ARBA00022898"/>
    </source>
</evidence>
<dbReference type="PANTHER" id="PTHR48078">
    <property type="entry name" value="THREONINE DEHYDRATASE, MITOCHONDRIAL-RELATED"/>
    <property type="match status" value="1"/>
</dbReference>
<dbReference type="InterPro" id="IPR050147">
    <property type="entry name" value="Ser/Thr_Dehydratase"/>
</dbReference>
<feature type="region of interest" description="Disordered" evidence="4">
    <location>
        <begin position="1"/>
        <end position="20"/>
    </location>
</feature>